<organism evidence="7 8">
    <name type="scientific">Filibacter tadaridae</name>
    <dbReference type="NCBI Taxonomy" id="2483811"/>
    <lineage>
        <taxon>Bacteria</taxon>
        <taxon>Bacillati</taxon>
        <taxon>Bacillota</taxon>
        <taxon>Bacilli</taxon>
        <taxon>Bacillales</taxon>
        <taxon>Caryophanaceae</taxon>
        <taxon>Filibacter</taxon>
    </lineage>
</organism>
<evidence type="ECO:0000256" key="3">
    <source>
        <dbReference type="ARBA" id="ARBA00022692"/>
    </source>
</evidence>
<feature type="transmembrane region" description="Helical" evidence="6">
    <location>
        <begin position="180"/>
        <end position="206"/>
    </location>
</feature>
<evidence type="ECO:0000256" key="5">
    <source>
        <dbReference type="ARBA" id="ARBA00023136"/>
    </source>
</evidence>
<sequence length="428" mass="48895">MNELFNKIKSKKKSEFLKNMSWLFLLDFSNKLIPFFTFPYITRIFLPEGFGIITFCLAFIAYFQTFIDYGFNLTGARKIAIVEKNKKELSRIYTAILATKLLFFFVSFPIIILLTFLNAKLFEYHEVIFIFLLMVLSNVLMPTWLFQGLQKVKYMTIISFSVRIVFLICVFTLIKSPDDIQLYALIYSASFFLIAVISLIIINVVIKVKMCKIYFVDILEMIKDGFHVFTSSAVISLMSSTGVIVLGVFYVVEYSGYYSGISKINQIIIMLFYPIGQALFPYHSKKFVISFMQGYYSVIRIAKIVIPIFVFISVCVVLCREQLVWLILGQSFVEKANLLVLLGFLPTLSIISNFMGTQILVASGYTKAYSRAFLKGAIISISLYFILGYNFAIWGVTIAAIVGQIVSLVFLFVEVRKILKTEKEGGLL</sequence>
<reference evidence="7 8" key="1">
    <citation type="submission" date="2018-11" db="EMBL/GenBank/DDBJ databases">
        <authorList>
            <person name="Criscuolo A."/>
        </authorList>
    </citation>
    <scope>NUCLEOTIDE SEQUENCE [LARGE SCALE GENOMIC DNA]</scope>
    <source>
        <strain evidence="7">ATB-66</strain>
    </source>
</reference>
<keyword evidence="8" id="KW-1185">Reference proteome</keyword>
<dbReference type="PANTHER" id="PTHR30250:SF11">
    <property type="entry name" value="O-ANTIGEN TRANSPORTER-RELATED"/>
    <property type="match status" value="1"/>
</dbReference>
<evidence type="ECO:0000256" key="6">
    <source>
        <dbReference type="SAM" id="Phobius"/>
    </source>
</evidence>
<dbReference type="Pfam" id="PF01943">
    <property type="entry name" value="Polysacc_synt"/>
    <property type="match status" value="1"/>
</dbReference>
<feature type="transmembrane region" description="Helical" evidence="6">
    <location>
        <begin position="20"/>
        <end position="38"/>
    </location>
</feature>
<dbReference type="OrthoDB" id="9815702at2"/>
<proteinExistence type="predicted"/>
<gene>
    <name evidence="7" type="primary">rfbX</name>
    <name evidence="7" type="ORF">FILTAD_03012</name>
</gene>
<dbReference type="PANTHER" id="PTHR30250">
    <property type="entry name" value="PST FAMILY PREDICTED COLANIC ACID TRANSPORTER"/>
    <property type="match status" value="1"/>
</dbReference>
<name>A0A3P5XG18_9BACL</name>
<dbReference type="RefSeq" id="WP_124071819.1">
    <property type="nucleotide sequence ID" value="NZ_CBCRXF010000019.1"/>
</dbReference>
<protein>
    <submittedName>
        <fullName evidence="7">O-antigen transporter</fullName>
    </submittedName>
</protein>
<keyword evidence="5 6" id="KW-0472">Membrane</keyword>
<evidence type="ECO:0000256" key="1">
    <source>
        <dbReference type="ARBA" id="ARBA00004651"/>
    </source>
</evidence>
<evidence type="ECO:0000256" key="4">
    <source>
        <dbReference type="ARBA" id="ARBA00022989"/>
    </source>
</evidence>
<feature type="transmembrane region" description="Helical" evidence="6">
    <location>
        <begin position="154"/>
        <end position="174"/>
    </location>
</feature>
<dbReference type="AlphaFoldDB" id="A0A3P5XG18"/>
<dbReference type="InterPro" id="IPR050833">
    <property type="entry name" value="Poly_Biosynth_Transport"/>
</dbReference>
<keyword evidence="2" id="KW-1003">Cell membrane</keyword>
<comment type="subcellular location">
    <subcellularLocation>
        <location evidence="1">Cell membrane</location>
        <topology evidence="1">Multi-pass membrane protein</topology>
    </subcellularLocation>
</comment>
<keyword evidence="4 6" id="KW-1133">Transmembrane helix</keyword>
<keyword evidence="3 6" id="KW-0812">Transmembrane</keyword>
<feature type="transmembrane region" description="Helical" evidence="6">
    <location>
        <begin position="226"/>
        <end position="252"/>
    </location>
</feature>
<accession>A0A3P5XG18</accession>
<evidence type="ECO:0000256" key="2">
    <source>
        <dbReference type="ARBA" id="ARBA00022475"/>
    </source>
</evidence>
<feature type="transmembrane region" description="Helical" evidence="6">
    <location>
        <begin position="340"/>
        <end position="361"/>
    </location>
</feature>
<feature type="transmembrane region" description="Helical" evidence="6">
    <location>
        <begin position="393"/>
        <end position="413"/>
    </location>
</feature>
<dbReference type="InterPro" id="IPR002797">
    <property type="entry name" value="Polysacc_synth"/>
</dbReference>
<feature type="transmembrane region" description="Helical" evidence="6">
    <location>
        <begin position="92"/>
        <end position="116"/>
    </location>
</feature>
<evidence type="ECO:0000313" key="8">
    <source>
        <dbReference type="Proteomes" id="UP000270468"/>
    </source>
</evidence>
<dbReference type="GO" id="GO:0005886">
    <property type="term" value="C:plasma membrane"/>
    <property type="evidence" value="ECO:0007669"/>
    <property type="project" value="UniProtKB-SubCell"/>
</dbReference>
<evidence type="ECO:0000313" key="7">
    <source>
        <dbReference type="EMBL" id="VDC33702.1"/>
    </source>
</evidence>
<dbReference type="EMBL" id="UXAV01000054">
    <property type="protein sequence ID" value="VDC33702.1"/>
    <property type="molecule type" value="Genomic_DNA"/>
</dbReference>
<feature type="transmembrane region" description="Helical" evidence="6">
    <location>
        <begin position="304"/>
        <end position="328"/>
    </location>
</feature>
<feature type="transmembrane region" description="Helical" evidence="6">
    <location>
        <begin position="50"/>
        <end position="71"/>
    </location>
</feature>
<feature type="transmembrane region" description="Helical" evidence="6">
    <location>
        <begin position="368"/>
        <end position="387"/>
    </location>
</feature>
<feature type="transmembrane region" description="Helical" evidence="6">
    <location>
        <begin position="128"/>
        <end position="147"/>
    </location>
</feature>
<dbReference type="Proteomes" id="UP000270468">
    <property type="component" value="Unassembled WGS sequence"/>
</dbReference>
<feature type="transmembrane region" description="Helical" evidence="6">
    <location>
        <begin position="264"/>
        <end position="283"/>
    </location>
</feature>